<dbReference type="Proteomes" id="UP001229421">
    <property type="component" value="Unassembled WGS sequence"/>
</dbReference>
<keyword evidence="2" id="KW-1185">Reference proteome</keyword>
<proteinExistence type="predicted"/>
<reference evidence="1" key="1">
    <citation type="journal article" date="2023" name="bioRxiv">
        <title>Improved chromosome-level genome assembly for marigold (Tagetes erecta).</title>
        <authorList>
            <person name="Jiang F."/>
            <person name="Yuan L."/>
            <person name="Wang S."/>
            <person name="Wang H."/>
            <person name="Xu D."/>
            <person name="Wang A."/>
            <person name="Fan W."/>
        </authorList>
    </citation>
    <scope>NUCLEOTIDE SEQUENCE</scope>
    <source>
        <strain evidence="1">WSJ</strain>
        <tissue evidence="1">Leaf</tissue>
    </source>
</reference>
<dbReference type="AlphaFoldDB" id="A0AAD8K148"/>
<organism evidence="1 2">
    <name type="scientific">Tagetes erecta</name>
    <name type="common">African marigold</name>
    <dbReference type="NCBI Taxonomy" id="13708"/>
    <lineage>
        <taxon>Eukaryota</taxon>
        <taxon>Viridiplantae</taxon>
        <taxon>Streptophyta</taxon>
        <taxon>Embryophyta</taxon>
        <taxon>Tracheophyta</taxon>
        <taxon>Spermatophyta</taxon>
        <taxon>Magnoliopsida</taxon>
        <taxon>eudicotyledons</taxon>
        <taxon>Gunneridae</taxon>
        <taxon>Pentapetalae</taxon>
        <taxon>asterids</taxon>
        <taxon>campanulids</taxon>
        <taxon>Asterales</taxon>
        <taxon>Asteraceae</taxon>
        <taxon>Asteroideae</taxon>
        <taxon>Heliantheae alliance</taxon>
        <taxon>Tageteae</taxon>
        <taxon>Tagetes</taxon>
    </lineage>
</organism>
<accession>A0AAD8K148</accession>
<gene>
    <name evidence="1" type="ORF">QVD17_30214</name>
</gene>
<dbReference type="EMBL" id="JAUHHV010000008">
    <property type="protein sequence ID" value="KAK1414470.1"/>
    <property type="molecule type" value="Genomic_DNA"/>
</dbReference>
<sequence>MNQLNVAAIEFVASVCKCVDFVGVAGYLRSSWLWLVKVAYDYNDTFDINKMSRRTCSWKPGTITRALSFFWKSLMSIKQEGEENAKSKATRKASSRGLSLVLHTIQDKEGKEDKYEPDMVDYPGSGRFSLCLPPFSFFLQSFRSGQVGWFVSSSYLRNSLSSFVIMLGERCFLGKLKSEMNINI</sequence>
<name>A0AAD8K148_TARER</name>
<evidence type="ECO:0000313" key="2">
    <source>
        <dbReference type="Proteomes" id="UP001229421"/>
    </source>
</evidence>
<evidence type="ECO:0000313" key="1">
    <source>
        <dbReference type="EMBL" id="KAK1414470.1"/>
    </source>
</evidence>
<comment type="caution">
    <text evidence="1">The sequence shown here is derived from an EMBL/GenBank/DDBJ whole genome shotgun (WGS) entry which is preliminary data.</text>
</comment>
<protein>
    <submittedName>
        <fullName evidence="1">Uncharacterized protein</fullName>
    </submittedName>
</protein>